<name>A0ABS7NLU4_9RHOB</name>
<dbReference type="InterPro" id="IPR052158">
    <property type="entry name" value="INH-QAR"/>
</dbReference>
<dbReference type="InterPro" id="IPR018060">
    <property type="entry name" value="HTH_AraC"/>
</dbReference>
<dbReference type="InterPro" id="IPR029062">
    <property type="entry name" value="Class_I_gatase-like"/>
</dbReference>
<keyword evidence="2" id="KW-0238">DNA-binding</keyword>
<evidence type="ECO:0000313" key="5">
    <source>
        <dbReference type="EMBL" id="MBY6142171.1"/>
    </source>
</evidence>
<dbReference type="Pfam" id="PF01965">
    <property type="entry name" value="DJ-1_PfpI"/>
    <property type="match status" value="1"/>
</dbReference>
<dbReference type="InterPro" id="IPR009057">
    <property type="entry name" value="Homeodomain-like_sf"/>
</dbReference>
<reference evidence="5 6" key="1">
    <citation type="submission" date="2021-06" db="EMBL/GenBank/DDBJ databases">
        <title>50 bacteria genomes isolated from Dapeng, Shenzhen, China.</title>
        <authorList>
            <person name="Zheng W."/>
            <person name="Yu S."/>
            <person name="Huang Y."/>
        </authorList>
    </citation>
    <scope>NUCLEOTIDE SEQUENCE [LARGE SCALE GENOMIC DNA]</scope>
    <source>
        <strain evidence="5 6">DP1N14-2</strain>
    </source>
</reference>
<dbReference type="InterPro" id="IPR018062">
    <property type="entry name" value="HTH_AraC-typ_CS"/>
</dbReference>
<evidence type="ECO:0000256" key="2">
    <source>
        <dbReference type="ARBA" id="ARBA00023125"/>
    </source>
</evidence>
<feature type="domain" description="HTH araC/xylS-type" evidence="4">
    <location>
        <begin position="246"/>
        <end position="344"/>
    </location>
</feature>
<accession>A0ABS7NLU4</accession>
<evidence type="ECO:0000256" key="1">
    <source>
        <dbReference type="ARBA" id="ARBA00023015"/>
    </source>
</evidence>
<evidence type="ECO:0000256" key="3">
    <source>
        <dbReference type="ARBA" id="ARBA00023163"/>
    </source>
</evidence>
<dbReference type="PROSITE" id="PS00041">
    <property type="entry name" value="HTH_ARAC_FAMILY_1"/>
    <property type="match status" value="1"/>
</dbReference>
<dbReference type="Pfam" id="PF12833">
    <property type="entry name" value="HTH_18"/>
    <property type="match status" value="1"/>
</dbReference>
<dbReference type="CDD" id="cd03136">
    <property type="entry name" value="GATase1_AraC_ArgR_like"/>
    <property type="match status" value="1"/>
</dbReference>
<dbReference type="PROSITE" id="PS01124">
    <property type="entry name" value="HTH_ARAC_FAMILY_2"/>
    <property type="match status" value="1"/>
</dbReference>
<dbReference type="PANTHER" id="PTHR43130">
    <property type="entry name" value="ARAC-FAMILY TRANSCRIPTIONAL REGULATOR"/>
    <property type="match status" value="1"/>
</dbReference>
<dbReference type="SUPFAM" id="SSF46689">
    <property type="entry name" value="Homeodomain-like"/>
    <property type="match status" value="2"/>
</dbReference>
<evidence type="ECO:0000313" key="6">
    <source>
        <dbReference type="Proteomes" id="UP000766629"/>
    </source>
</evidence>
<comment type="caution">
    <text evidence="5">The sequence shown here is derived from an EMBL/GenBank/DDBJ whole genome shotgun (WGS) entry which is preliminary data.</text>
</comment>
<keyword evidence="6" id="KW-1185">Reference proteome</keyword>
<evidence type="ECO:0000259" key="4">
    <source>
        <dbReference type="PROSITE" id="PS01124"/>
    </source>
</evidence>
<dbReference type="Gene3D" id="3.40.50.880">
    <property type="match status" value="1"/>
</dbReference>
<sequence>MTDTEPDMLAAAAPDRGISPRLRVSLSGHGPEEPFSVLLFVIEGFSMMALSSIIEPLRAANRLSQKARYSWSVASTRPGPIRCSNGLEVTAQFGIDDAPNADFSVVVASLFDRPYPSKRLMGWLRRLRNEGRMMGAVSNATLLLADAGVLGDRSVAVHWEAIRELRQSHSDIVVSDDLYCWDRGVLTAAGGTSSMDMVLALIAALDGDDLAIDVADQFLHGPIRQPTHAQRNALQWRHRITDPRLATAVEIMKNYIAEPARIFWIAERAGLSERHLERLFLAELGKRPSEFYMDMRLRAARSALISSTENLETIAENCGFSSPGHFSRAFKARFGETPSTVRKRRPLTYGGIMQEDGGVA</sequence>
<organism evidence="5 6">
    <name type="scientific">Leisingera daeponensis</name>
    <dbReference type="NCBI Taxonomy" id="405746"/>
    <lineage>
        <taxon>Bacteria</taxon>
        <taxon>Pseudomonadati</taxon>
        <taxon>Pseudomonadota</taxon>
        <taxon>Alphaproteobacteria</taxon>
        <taxon>Rhodobacterales</taxon>
        <taxon>Roseobacteraceae</taxon>
        <taxon>Leisingera</taxon>
    </lineage>
</organism>
<dbReference type="Proteomes" id="UP000766629">
    <property type="component" value="Unassembled WGS sequence"/>
</dbReference>
<protein>
    <submittedName>
        <fullName evidence="5">GlxA family transcriptional regulator</fullName>
    </submittedName>
</protein>
<dbReference type="Gene3D" id="1.10.10.60">
    <property type="entry name" value="Homeodomain-like"/>
    <property type="match status" value="1"/>
</dbReference>
<dbReference type="SMART" id="SM00342">
    <property type="entry name" value="HTH_ARAC"/>
    <property type="match status" value="1"/>
</dbReference>
<keyword evidence="3" id="KW-0804">Transcription</keyword>
<dbReference type="InterPro" id="IPR020449">
    <property type="entry name" value="Tscrpt_reg_AraC-type_HTH"/>
</dbReference>
<dbReference type="EMBL" id="JAHVJA010000020">
    <property type="protein sequence ID" value="MBY6142171.1"/>
    <property type="molecule type" value="Genomic_DNA"/>
</dbReference>
<dbReference type="PANTHER" id="PTHR43130:SF3">
    <property type="entry name" value="HTH-TYPE TRANSCRIPTIONAL REGULATOR RV1931C"/>
    <property type="match status" value="1"/>
</dbReference>
<dbReference type="PRINTS" id="PR00032">
    <property type="entry name" value="HTHARAC"/>
</dbReference>
<dbReference type="SUPFAM" id="SSF52317">
    <property type="entry name" value="Class I glutamine amidotransferase-like"/>
    <property type="match status" value="1"/>
</dbReference>
<proteinExistence type="predicted"/>
<keyword evidence="1" id="KW-0805">Transcription regulation</keyword>
<gene>
    <name evidence="5" type="ORF">KUV26_22305</name>
</gene>
<dbReference type="InterPro" id="IPR002818">
    <property type="entry name" value="DJ-1/PfpI"/>
</dbReference>
<dbReference type="RefSeq" id="WP_222510088.1">
    <property type="nucleotide sequence ID" value="NZ_JAHVJA010000020.1"/>
</dbReference>